<evidence type="ECO:0000256" key="2">
    <source>
        <dbReference type="SAM" id="Phobius"/>
    </source>
</evidence>
<evidence type="ECO:0000256" key="1">
    <source>
        <dbReference type="SAM" id="MobiDB-lite"/>
    </source>
</evidence>
<feature type="compositionally biased region" description="Basic residues" evidence="1">
    <location>
        <begin position="323"/>
        <end position="332"/>
    </location>
</feature>
<keyword evidence="2" id="KW-0472">Membrane</keyword>
<evidence type="ECO:0000313" key="4">
    <source>
        <dbReference type="Proteomes" id="UP001165296"/>
    </source>
</evidence>
<accession>A0ABS8AQM1</accession>
<keyword evidence="4" id="KW-1185">Reference proteome</keyword>
<dbReference type="Proteomes" id="UP001165296">
    <property type="component" value="Unassembled WGS sequence"/>
</dbReference>
<reference evidence="3" key="1">
    <citation type="submission" date="2021-10" db="EMBL/GenBank/DDBJ databases">
        <authorList>
            <person name="Dean J.D."/>
            <person name="Kim M.K."/>
            <person name="Newey C.N."/>
            <person name="Stoker T.S."/>
            <person name="Thompson D.W."/>
            <person name="Grose J.H."/>
        </authorList>
    </citation>
    <scope>NUCLEOTIDE SEQUENCE</scope>
    <source>
        <strain evidence="3">BT178</strain>
    </source>
</reference>
<name>A0ABS8AQM1_9BACT</name>
<protein>
    <recommendedName>
        <fullName evidence="5">PorT family protein</fullName>
    </recommendedName>
</protein>
<keyword evidence="2" id="KW-0812">Transmembrane</keyword>
<organism evidence="3 4">
    <name type="scientific">Hymenobacter lucidus</name>
    <dbReference type="NCBI Taxonomy" id="2880930"/>
    <lineage>
        <taxon>Bacteria</taxon>
        <taxon>Pseudomonadati</taxon>
        <taxon>Bacteroidota</taxon>
        <taxon>Cytophagia</taxon>
        <taxon>Cytophagales</taxon>
        <taxon>Hymenobacteraceae</taxon>
        <taxon>Hymenobacter</taxon>
    </lineage>
</organism>
<feature type="region of interest" description="Disordered" evidence="1">
    <location>
        <begin position="159"/>
        <end position="300"/>
    </location>
</feature>
<sequence length="548" mass="58477">MTDFESEKLYHDLRRKLEGYGSAPPETVWAGIQEQLPKRKRRRPVLLLLFLGTVLVGLTVGTGQLRPFFSTEPTARPGGRFVAATTERRAATGISEPGVASPALASTPATAAAARGTTTAVPAATASAAAHASLTAPVERARKAAGRYGTSRLLLAGAPASTKRSLDRATGGAAETEAEAETEAGYSTATTAANRRGRRKTSWATGMLASGTSSRTRMPRLGASRRSSETLGRISRPSRSYSATGTSSTLGNGSRRAGHGRAVSSHASGTKATGFLDGESGTAEASALNGKRARQPNISNAPLELRMLITAAPEPEEPEVRTTRRRPNKRPSRRELRLRNWSGQLLLGSALTYRALGGSPTQLEKLERPSLGFSGQATATYALSRQLAVSAGLGYTEYATALRYQLQKTSQESAINKDFRDVYRFLTVPMQAQLTLRGGPRWRYGVLGGGTLAFLAGAQTTEGSACNCKQVQWPSVPEEMPFTRTNLLLTGGAFASYQFALGQWLTIRPQGQIFLNSLATPASGRAARRPWGLGVQAGYSWDLDPRKH</sequence>
<evidence type="ECO:0008006" key="5">
    <source>
        <dbReference type="Google" id="ProtNLM"/>
    </source>
</evidence>
<evidence type="ECO:0000313" key="3">
    <source>
        <dbReference type="EMBL" id="MCB2407898.1"/>
    </source>
</evidence>
<dbReference type="EMBL" id="JAJADR010000002">
    <property type="protein sequence ID" value="MCB2407898.1"/>
    <property type="molecule type" value="Genomic_DNA"/>
</dbReference>
<gene>
    <name evidence="3" type="ORF">LGH74_07915</name>
</gene>
<proteinExistence type="predicted"/>
<keyword evidence="2" id="KW-1133">Transmembrane helix</keyword>
<feature type="compositionally biased region" description="Polar residues" evidence="1">
    <location>
        <begin position="237"/>
        <end position="252"/>
    </location>
</feature>
<dbReference type="RefSeq" id="WP_226174285.1">
    <property type="nucleotide sequence ID" value="NZ_JAJADR010000002.1"/>
</dbReference>
<feature type="compositionally biased region" description="Low complexity" evidence="1">
    <location>
        <begin position="183"/>
        <end position="194"/>
    </location>
</feature>
<comment type="caution">
    <text evidence="3">The sequence shown here is derived from an EMBL/GenBank/DDBJ whole genome shotgun (WGS) entry which is preliminary data.</text>
</comment>
<feature type="transmembrane region" description="Helical" evidence="2">
    <location>
        <begin position="45"/>
        <end position="65"/>
    </location>
</feature>
<feature type="region of interest" description="Disordered" evidence="1">
    <location>
        <begin position="313"/>
        <end position="335"/>
    </location>
</feature>